<dbReference type="PROSITE" id="PS51186">
    <property type="entry name" value="GNAT"/>
    <property type="match status" value="1"/>
</dbReference>
<evidence type="ECO:0000313" key="3">
    <source>
        <dbReference type="Proteomes" id="UP000054742"/>
    </source>
</evidence>
<sequence>MIKANNLCLRVVKEKDLALLYMQFTNPNVRGDFYSPVFIPEKKFYDEFAQHGFWTDDSKRMAIVDHDDFLIGMIHVFKANIYSDCIELSYIMLDPHSRNKGFMTQALKACVCYLFESTRSVRIQLTMPNLHKASIRVAEKSGFKKEGLMRRALLLNGQDHDLLMYAIIKEDWSKDEA</sequence>
<dbReference type="GO" id="GO:1990189">
    <property type="term" value="F:protein N-terminal-serine acetyltransferase activity"/>
    <property type="evidence" value="ECO:0007669"/>
    <property type="project" value="TreeGrafter"/>
</dbReference>
<dbReference type="SUPFAM" id="SSF55729">
    <property type="entry name" value="Acyl-CoA N-acyltransferases (Nat)"/>
    <property type="match status" value="1"/>
</dbReference>
<dbReference type="OrthoDB" id="7852312at2"/>
<keyword evidence="3" id="KW-1185">Reference proteome</keyword>
<dbReference type="PANTHER" id="PTHR43441">
    <property type="entry name" value="RIBOSOMAL-PROTEIN-SERINE ACETYLTRANSFERASE"/>
    <property type="match status" value="1"/>
</dbReference>
<dbReference type="InterPro" id="IPR051908">
    <property type="entry name" value="Ribosomal_N-acetyltransferase"/>
</dbReference>
<dbReference type="Gene3D" id="3.40.630.30">
    <property type="match status" value="1"/>
</dbReference>
<dbReference type="Pfam" id="PF13302">
    <property type="entry name" value="Acetyltransf_3"/>
    <property type="match status" value="1"/>
</dbReference>
<protein>
    <submittedName>
        <fullName evidence="2">GNAT family acetyltransferase</fullName>
    </submittedName>
</protein>
<name>A0A0W0S3W1_9GAMM</name>
<accession>A0A0W0S3W1</accession>
<dbReference type="GO" id="GO:0008999">
    <property type="term" value="F:protein-N-terminal-alanine acetyltransferase activity"/>
    <property type="evidence" value="ECO:0007669"/>
    <property type="project" value="TreeGrafter"/>
</dbReference>
<evidence type="ECO:0000259" key="1">
    <source>
        <dbReference type="PROSITE" id="PS51186"/>
    </source>
</evidence>
<comment type="caution">
    <text evidence="2">The sequence shown here is derived from an EMBL/GenBank/DDBJ whole genome shotgun (WGS) entry which is preliminary data.</text>
</comment>
<dbReference type="AlphaFoldDB" id="A0A0W0S3W1"/>
<feature type="domain" description="N-acetyltransferase" evidence="1">
    <location>
        <begin position="7"/>
        <end position="169"/>
    </location>
</feature>
<evidence type="ECO:0000313" key="2">
    <source>
        <dbReference type="EMBL" id="KTC78263.1"/>
    </source>
</evidence>
<dbReference type="InterPro" id="IPR000182">
    <property type="entry name" value="GNAT_dom"/>
</dbReference>
<dbReference type="GO" id="GO:0005737">
    <property type="term" value="C:cytoplasm"/>
    <property type="evidence" value="ECO:0007669"/>
    <property type="project" value="TreeGrafter"/>
</dbReference>
<gene>
    <name evidence="2" type="ORF">Lbru_2555</name>
</gene>
<dbReference type="RefSeq" id="WP_058442527.1">
    <property type="nucleotide sequence ID" value="NZ_CAAAHU010000004.1"/>
</dbReference>
<dbReference type="InterPro" id="IPR016181">
    <property type="entry name" value="Acyl_CoA_acyltransferase"/>
</dbReference>
<reference evidence="2 3" key="1">
    <citation type="submission" date="2015-11" db="EMBL/GenBank/DDBJ databases">
        <title>Genomic analysis of 38 Legionella species identifies large and diverse effector repertoires.</title>
        <authorList>
            <person name="Burstein D."/>
            <person name="Amaro F."/>
            <person name="Zusman T."/>
            <person name="Lifshitz Z."/>
            <person name="Cohen O."/>
            <person name="Gilbert J.A."/>
            <person name="Pupko T."/>
            <person name="Shuman H.A."/>
            <person name="Segal G."/>
        </authorList>
    </citation>
    <scope>NUCLEOTIDE SEQUENCE [LARGE SCALE GENOMIC DNA]</scope>
    <source>
        <strain evidence="2 3">ATCC 43878</strain>
    </source>
</reference>
<dbReference type="STRING" id="29422.Lbru_2555"/>
<dbReference type="Proteomes" id="UP000054742">
    <property type="component" value="Unassembled WGS sequence"/>
</dbReference>
<dbReference type="PANTHER" id="PTHR43441:SF11">
    <property type="entry name" value="RIBOSOMAL-PROTEIN-SERINE ACETYLTRANSFERASE"/>
    <property type="match status" value="1"/>
</dbReference>
<dbReference type="PATRIC" id="fig|29422.6.peg.2718"/>
<organism evidence="2 3">
    <name type="scientific">Legionella brunensis</name>
    <dbReference type="NCBI Taxonomy" id="29422"/>
    <lineage>
        <taxon>Bacteria</taxon>
        <taxon>Pseudomonadati</taxon>
        <taxon>Pseudomonadota</taxon>
        <taxon>Gammaproteobacteria</taxon>
        <taxon>Legionellales</taxon>
        <taxon>Legionellaceae</taxon>
        <taxon>Legionella</taxon>
    </lineage>
</organism>
<proteinExistence type="predicted"/>
<keyword evidence="2" id="KW-0808">Transferase</keyword>
<dbReference type="EMBL" id="LNXV01000033">
    <property type="protein sequence ID" value="KTC78263.1"/>
    <property type="molecule type" value="Genomic_DNA"/>
</dbReference>
<dbReference type="CDD" id="cd04301">
    <property type="entry name" value="NAT_SF"/>
    <property type="match status" value="1"/>
</dbReference>